<dbReference type="PROSITE" id="PS01186">
    <property type="entry name" value="EGF_2"/>
    <property type="match status" value="2"/>
</dbReference>
<evidence type="ECO:0000256" key="19">
    <source>
        <dbReference type="PROSITE-ProRule" id="PRU00076"/>
    </source>
</evidence>
<evidence type="ECO:0000256" key="18">
    <source>
        <dbReference type="PROSITE-ProRule" id="PRU00043"/>
    </source>
</evidence>
<feature type="compositionally biased region" description="Gly residues" evidence="20">
    <location>
        <begin position="4586"/>
        <end position="4596"/>
    </location>
</feature>
<comment type="subcellular location">
    <subcellularLocation>
        <location evidence="1">Apical cell membrane</location>
    </subcellularLocation>
    <subcellularLocation>
        <location evidence="2">Cell membrane</location>
        <topology evidence="2">Single-pass type I membrane protein</topology>
    </subcellularLocation>
</comment>
<dbReference type="GO" id="GO:0048638">
    <property type="term" value="P:regulation of developmental growth"/>
    <property type="evidence" value="ECO:0007669"/>
    <property type="project" value="UniProtKB-ARBA"/>
</dbReference>
<dbReference type="PANTHER" id="PTHR24027">
    <property type="entry name" value="CADHERIN-23"/>
    <property type="match status" value="1"/>
</dbReference>
<evidence type="ECO:0000256" key="8">
    <source>
        <dbReference type="ARBA" id="ARBA00022737"/>
    </source>
</evidence>
<feature type="compositionally biased region" description="Polar residues" evidence="20">
    <location>
        <begin position="4780"/>
        <end position="4797"/>
    </location>
</feature>
<feature type="domain" description="Cadherin" evidence="25">
    <location>
        <begin position="700"/>
        <end position="911"/>
    </location>
</feature>
<dbReference type="Pfam" id="PF02210">
    <property type="entry name" value="Laminin_G_2"/>
    <property type="match status" value="1"/>
</dbReference>
<dbReference type="GO" id="GO:0016477">
    <property type="term" value="P:cell migration"/>
    <property type="evidence" value="ECO:0007669"/>
    <property type="project" value="TreeGrafter"/>
</dbReference>
<feature type="domain" description="Cadherin" evidence="25">
    <location>
        <begin position="1572"/>
        <end position="1657"/>
    </location>
</feature>
<dbReference type="FunFam" id="2.60.40.60:FF:000329">
    <property type="entry name" value="Cadherin-related tumor suppressor"/>
    <property type="match status" value="1"/>
</dbReference>
<dbReference type="FunFam" id="2.60.40.60:FF:000021">
    <property type="entry name" value="FAT atypical cadherin 1"/>
    <property type="match status" value="1"/>
</dbReference>
<keyword evidence="6 21" id="KW-0812">Transmembrane</keyword>
<dbReference type="FunFam" id="2.60.40.60:FF:000144">
    <property type="entry name" value="FAT atypical cadherin 4"/>
    <property type="match status" value="1"/>
</dbReference>
<dbReference type="Pfam" id="PF00054">
    <property type="entry name" value="Laminin_G_1"/>
    <property type="match status" value="1"/>
</dbReference>
<feature type="region of interest" description="Disordered" evidence="20">
    <location>
        <begin position="4720"/>
        <end position="4797"/>
    </location>
</feature>
<feature type="domain" description="Cadherin" evidence="25">
    <location>
        <begin position="2296"/>
        <end position="2402"/>
    </location>
</feature>
<dbReference type="GO" id="GO:0022603">
    <property type="term" value="P:regulation of anatomical structure morphogenesis"/>
    <property type="evidence" value="ECO:0007669"/>
    <property type="project" value="UniProtKB-ARBA"/>
</dbReference>
<evidence type="ECO:0000256" key="9">
    <source>
        <dbReference type="ARBA" id="ARBA00022837"/>
    </source>
</evidence>
<dbReference type="CDD" id="cd00110">
    <property type="entry name" value="LamG"/>
    <property type="match status" value="2"/>
</dbReference>
<keyword evidence="8" id="KW-0677">Repeat</keyword>
<dbReference type="FunFam" id="2.60.40.60:FF:000106">
    <property type="entry name" value="FAT atypical cadherin 4"/>
    <property type="match status" value="1"/>
</dbReference>
<keyword evidence="14" id="KW-0325">Glycoprotein</keyword>
<dbReference type="FunFam" id="2.60.40.60:FF:000286">
    <property type="entry name" value="Cadherin-related tumor suppressor"/>
    <property type="match status" value="1"/>
</dbReference>
<feature type="domain" description="Cadherin" evidence="25">
    <location>
        <begin position="487"/>
        <end position="591"/>
    </location>
</feature>
<evidence type="ECO:0000256" key="12">
    <source>
        <dbReference type="ARBA" id="ARBA00023136"/>
    </source>
</evidence>
<feature type="domain" description="Cadherin" evidence="25">
    <location>
        <begin position="1974"/>
        <end position="2081"/>
    </location>
</feature>
<evidence type="ECO:0000256" key="7">
    <source>
        <dbReference type="ARBA" id="ARBA00022729"/>
    </source>
</evidence>
<accession>A0A9P0G187</accession>
<feature type="domain" description="Cadherin" evidence="25">
    <location>
        <begin position="1335"/>
        <end position="1439"/>
    </location>
</feature>
<feature type="region of interest" description="Disordered" evidence="20">
    <location>
        <begin position="5041"/>
        <end position="5062"/>
    </location>
</feature>
<dbReference type="GO" id="GO:0048589">
    <property type="term" value="P:developmental growth"/>
    <property type="evidence" value="ECO:0007669"/>
    <property type="project" value="UniProtKB-ARBA"/>
</dbReference>
<dbReference type="GO" id="GO:0051239">
    <property type="term" value="P:regulation of multicellular organismal process"/>
    <property type="evidence" value="ECO:0007669"/>
    <property type="project" value="UniProtKB-ARBA"/>
</dbReference>
<dbReference type="GO" id="GO:0035332">
    <property type="term" value="P:positive regulation of hippo signaling"/>
    <property type="evidence" value="ECO:0007669"/>
    <property type="project" value="UniProtKB-ARBA"/>
</dbReference>
<dbReference type="FunFam" id="2.60.40.60:FF:000101">
    <property type="entry name" value="FAT atypical cadherin 4"/>
    <property type="match status" value="1"/>
</dbReference>
<organism evidence="26 27">
    <name type="scientific">Bemisia tabaci</name>
    <name type="common">Sweetpotato whitefly</name>
    <name type="synonym">Aleurodes tabaci</name>
    <dbReference type="NCBI Taxonomy" id="7038"/>
    <lineage>
        <taxon>Eukaryota</taxon>
        <taxon>Metazoa</taxon>
        <taxon>Ecdysozoa</taxon>
        <taxon>Arthropoda</taxon>
        <taxon>Hexapoda</taxon>
        <taxon>Insecta</taxon>
        <taxon>Pterygota</taxon>
        <taxon>Neoptera</taxon>
        <taxon>Paraneoptera</taxon>
        <taxon>Hemiptera</taxon>
        <taxon>Sternorrhyncha</taxon>
        <taxon>Aleyrodoidea</taxon>
        <taxon>Aleyrodidae</taxon>
        <taxon>Aleyrodinae</taxon>
        <taxon>Bemisia</taxon>
    </lineage>
</organism>
<dbReference type="FunFam" id="2.60.40.60:FF:000143">
    <property type="entry name" value="FAT atypical cadherin 4"/>
    <property type="match status" value="1"/>
</dbReference>
<feature type="domain" description="Cadherin" evidence="25">
    <location>
        <begin position="1770"/>
        <end position="1868"/>
    </location>
</feature>
<keyword evidence="9 18" id="KW-0106">Calcium</keyword>
<dbReference type="InterPro" id="IPR000742">
    <property type="entry name" value="EGF"/>
</dbReference>
<feature type="disulfide bond" evidence="19">
    <location>
        <begin position="4023"/>
        <end position="4032"/>
    </location>
</feature>
<dbReference type="FunFam" id="2.60.40.60:FF:000024">
    <property type="entry name" value="FAT atypical cadherin 3"/>
    <property type="match status" value="1"/>
</dbReference>
<dbReference type="SUPFAM" id="SSF49899">
    <property type="entry name" value="Concanavalin A-like lectins/glucanases"/>
    <property type="match status" value="2"/>
</dbReference>
<dbReference type="FunFam" id="2.60.40.60:FF:000035">
    <property type="entry name" value="Protocadherin Fat 3"/>
    <property type="match status" value="1"/>
</dbReference>
<dbReference type="SMART" id="SM00282">
    <property type="entry name" value="LamG"/>
    <property type="match status" value="2"/>
</dbReference>
<dbReference type="PROSITE" id="PS50025">
    <property type="entry name" value="LAM_G_DOMAIN"/>
    <property type="match status" value="2"/>
</dbReference>
<dbReference type="Gene3D" id="2.60.40.60">
    <property type="entry name" value="Cadherins"/>
    <property type="match status" value="34"/>
</dbReference>
<evidence type="ECO:0000259" key="23">
    <source>
        <dbReference type="PROSITE" id="PS50025"/>
    </source>
</evidence>
<dbReference type="GO" id="GO:0001737">
    <property type="term" value="P:establishment of imaginal disc-derived wing hair orientation"/>
    <property type="evidence" value="ECO:0007669"/>
    <property type="project" value="UniProtKB-ARBA"/>
</dbReference>
<dbReference type="GO" id="GO:0016324">
    <property type="term" value="C:apical plasma membrane"/>
    <property type="evidence" value="ECO:0007669"/>
    <property type="project" value="UniProtKB-SubCell"/>
</dbReference>
<dbReference type="GO" id="GO:0035159">
    <property type="term" value="P:regulation of tube length, open tracheal system"/>
    <property type="evidence" value="ECO:0007669"/>
    <property type="project" value="UniProtKB-ARBA"/>
</dbReference>
<feature type="domain" description="Cadherin" evidence="25">
    <location>
        <begin position="912"/>
        <end position="1015"/>
    </location>
</feature>
<keyword evidence="5" id="KW-0597">Phosphoprotein</keyword>
<evidence type="ECO:0000256" key="16">
    <source>
        <dbReference type="ARBA" id="ARBA00072299"/>
    </source>
</evidence>
<dbReference type="FunFam" id="2.60.40.60:FF:000013">
    <property type="entry name" value="Cadherin EGF LAG seven-pass G-type receptor"/>
    <property type="match status" value="2"/>
</dbReference>
<dbReference type="InterPro" id="IPR001881">
    <property type="entry name" value="EGF-like_Ca-bd_dom"/>
</dbReference>
<dbReference type="Pfam" id="PF25374">
    <property type="entry name" value="Cadherin_FAT4_N"/>
    <property type="match status" value="1"/>
</dbReference>
<keyword evidence="10" id="KW-0130">Cell adhesion</keyword>
<evidence type="ECO:0000256" key="13">
    <source>
        <dbReference type="ARBA" id="ARBA00023157"/>
    </source>
</evidence>
<feature type="compositionally biased region" description="Pro residues" evidence="20">
    <location>
        <begin position="4727"/>
        <end position="4737"/>
    </location>
</feature>
<feature type="disulfide bond" evidence="19">
    <location>
        <begin position="3944"/>
        <end position="3953"/>
    </location>
</feature>
<dbReference type="CDD" id="cd00054">
    <property type="entry name" value="EGF_CA"/>
    <property type="match status" value="4"/>
</dbReference>
<dbReference type="FunFam" id="2.60.40.60:FF:000340">
    <property type="entry name" value="Protocadherin Fat 4"/>
    <property type="match status" value="1"/>
</dbReference>
<keyword evidence="12 21" id="KW-0472">Membrane</keyword>
<dbReference type="InterPro" id="IPR013320">
    <property type="entry name" value="ConA-like_dom_sf"/>
</dbReference>
<keyword evidence="13 19" id="KW-1015">Disulfide bond</keyword>
<dbReference type="PANTHER" id="PTHR24027:SF438">
    <property type="entry name" value="CADHERIN 23"/>
    <property type="match status" value="1"/>
</dbReference>
<feature type="domain" description="Laminin G" evidence="23">
    <location>
        <begin position="4336"/>
        <end position="4521"/>
    </location>
</feature>
<evidence type="ECO:0000259" key="25">
    <source>
        <dbReference type="PROSITE" id="PS50268"/>
    </source>
</evidence>
<feature type="domain" description="Cadherin" evidence="25">
    <location>
        <begin position="1229"/>
        <end position="1334"/>
    </location>
</feature>
<feature type="disulfide bond" evidence="19">
    <location>
        <begin position="3906"/>
        <end position="3915"/>
    </location>
</feature>
<dbReference type="PROSITE" id="PS50268">
    <property type="entry name" value="CADHERIN_2"/>
    <property type="match status" value="33"/>
</dbReference>
<keyword evidence="7 22" id="KW-0732">Signal</keyword>
<comment type="caution">
    <text evidence="19">Lacks conserved residue(s) required for the propagation of feature annotation.</text>
</comment>
<dbReference type="FunFam" id="2.60.40.60:FF:000037">
    <property type="entry name" value="FAT atypical cadherin 1"/>
    <property type="match status" value="1"/>
</dbReference>
<feature type="domain" description="Cadherin" evidence="25">
    <location>
        <begin position="2616"/>
        <end position="2721"/>
    </location>
</feature>
<dbReference type="SUPFAM" id="SSF49313">
    <property type="entry name" value="Cadherin-like"/>
    <property type="match status" value="34"/>
</dbReference>
<keyword evidence="3" id="KW-1003">Cell membrane</keyword>
<dbReference type="Pfam" id="PF00028">
    <property type="entry name" value="Cadherin"/>
    <property type="match status" value="33"/>
</dbReference>
<evidence type="ECO:0000256" key="6">
    <source>
        <dbReference type="ARBA" id="ARBA00022692"/>
    </source>
</evidence>
<evidence type="ECO:0000256" key="22">
    <source>
        <dbReference type="SAM" id="SignalP"/>
    </source>
</evidence>
<dbReference type="FunFam" id="2.60.40.60:FF:000020">
    <property type="entry name" value="Dachsous cadherin-related 1b"/>
    <property type="match status" value="5"/>
</dbReference>
<feature type="compositionally biased region" description="Basic residues" evidence="20">
    <location>
        <begin position="4740"/>
        <end position="4756"/>
    </location>
</feature>
<dbReference type="GO" id="GO:0016339">
    <property type="term" value="P:calcium-dependent cell-cell adhesion via plasma membrane cell adhesion molecules"/>
    <property type="evidence" value="ECO:0007669"/>
    <property type="project" value="UniProtKB-ARBA"/>
</dbReference>
<feature type="signal peptide" evidence="22">
    <location>
        <begin position="1"/>
        <end position="23"/>
    </location>
</feature>
<feature type="region of interest" description="Disordered" evidence="20">
    <location>
        <begin position="4569"/>
        <end position="4605"/>
    </location>
</feature>
<feature type="transmembrane region" description="Helical" evidence="21">
    <location>
        <begin position="4538"/>
        <end position="4561"/>
    </location>
</feature>
<feature type="domain" description="Cadherin" evidence="25">
    <location>
        <begin position="3354"/>
        <end position="3459"/>
    </location>
</feature>
<dbReference type="InterPro" id="IPR039808">
    <property type="entry name" value="Cadherin"/>
</dbReference>
<keyword evidence="27" id="KW-1185">Reference proteome</keyword>
<feature type="domain" description="Cadherin" evidence="25">
    <location>
        <begin position="2403"/>
        <end position="2507"/>
    </location>
</feature>
<feature type="domain" description="Cadherin" evidence="25">
    <location>
        <begin position="3145"/>
        <end position="3249"/>
    </location>
</feature>
<feature type="domain" description="Cadherin" evidence="25">
    <location>
        <begin position="76"/>
        <end position="141"/>
    </location>
</feature>
<keyword evidence="4 19" id="KW-0245">EGF-like domain</keyword>
<dbReference type="GO" id="GO:0008013">
    <property type="term" value="F:beta-catenin binding"/>
    <property type="evidence" value="ECO:0007669"/>
    <property type="project" value="TreeGrafter"/>
</dbReference>
<feature type="domain" description="Cadherin" evidence="25">
    <location>
        <begin position="1869"/>
        <end position="1973"/>
    </location>
</feature>
<name>A0A9P0G187_BEMTA</name>
<feature type="domain" description="Cadherin" evidence="25">
    <location>
        <begin position="2187"/>
        <end position="2295"/>
    </location>
</feature>
<feature type="region of interest" description="Disordered" evidence="20">
    <location>
        <begin position="4645"/>
        <end position="4681"/>
    </location>
</feature>
<evidence type="ECO:0000256" key="15">
    <source>
        <dbReference type="ARBA" id="ARBA00062150"/>
    </source>
</evidence>
<dbReference type="GO" id="GO:0045296">
    <property type="term" value="F:cadherin binding"/>
    <property type="evidence" value="ECO:0007669"/>
    <property type="project" value="TreeGrafter"/>
</dbReference>
<dbReference type="FunFam" id="2.60.40.60:FF:000321">
    <property type="entry name" value="Cadherin-related tumor suppressor"/>
    <property type="match status" value="1"/>
</dbReference>
<evidence type="ECO:0000256" key="20">
    <source>
        <dbReference type="SAM" id="MobiDB-lite"/>
    </source>
</evidence>
<dbReference type="FunFam" id="2.60.120.200:FF:000207">
    <property type="entry name" value="Cadherin-related tumor suppressor"/>
    <property type="match status" value="1"/>
</dbReference>
<dbReference type="GO" id="GO:0016327">
    <property type="term" value="C:apicolateral plasma membrane"/>
    <property type="evidence" value="ECO:0007669"/>
    <property type="project" value="UniProtKB-ARBA"/>
</dbReference>
<feature type="domain" description="Laminin G" evidence="23">
    <location>
        <begin position="4034"/>
        <end position="4236"/>
    </location>
</feature>
<feature type="region of interest" description="Disordered" evidence="20">
    <location>
        <begin position="4821"/>
        <end position="4918"/>
    </location>
</feature>
<evidence type="ECO:0000256" key="1">
    <source>
        <dbReference type="ARBA" id="ARBA00004221"/>
    </source>
</evidence>
<feature type="compositionally biased region" description="Polar residues" evidence="20">
    <location>
        <begin position="4868"/>
        <end position="4884"/>
    </location>
</feature>
<feature type="domain" description="Cadherin" evidence="25">
    <location>
        <begin position="3460"/>
        <end position="3565"/>
    </location>
</feature>
<dbReference type="GO" id="GO:0007156">
    <property type="term" value="P:homophilic cell adhesion via plasma membrane adhesion molecules"/>
    <property type="evidence" value="ECO:0007669"/>
    <property type="project" value="InterPro"/>
</dbReference>
<dbReference type="GO" id="GO:0007157">
    <property type="term" value="P:heterophilic cell-cell adhesion via plasma membrane cell adhesion molecules"/>
    <property type="evidence" value="ECO:0007669"/>
    <property type="project" value="UniProtKB-ARBA"/>
</dbReference>
<keyword evidence="11 21" id="KW-1133">Transmembrane helix</keyword>
<evidence type="ECO:0000256" key="5">
    <source>
        <dbReference type="ARBA" id="ARBA00022553"/>
    </source>
</evidence>
<feature type="region of interest" description="Disordered" evidence="20">
    <location>
        <begin position="4945"/>
        <end position="4970"/>
    </location>
</feature>
<feature type="domain" description="Cadherin" evidence="25">
    <location>
        <begin position="3566"/>
        <end position="3673"/>
    </location>
</feature>
<dbReference type="FunFam" id="2.10.25.10:FF:000066">
    <property type="entry name" value="FAT atypical cadherin 4"/>
    <property type="match status" value="1"/>
</dbReference>
<dbReference type="Proteomes" id="UP001152759">
    <property type="component" value="Chromosome 7"/>
</dbReference>
<dbReference type="FunFam" id="2.60.40.60:FF:000081">
    <property type="entry name" value="protocadherin Fat 4"/>
    <property type="match status" value="1"/>
</dbReference>
<dbReference type="CDD" id="cd11304">
    <property type="entry name" value="Cadherin_repeat"/>
    <property type="match status" value="34"/>
</dbReference>
<protein>
    <recommendedName>
        <fullName evidence="16">Protocadherin-16</fullName>
    </recommendedName>
    <alternativeName>
        <fullName evidence="17">Protein dachsous homolog 1</fullName>
    </alternativeName>
</protein>
<feature type="domain" description="Cadherin" evidence="25">
    <location>
        <begin position="3037"/>
        <end position="3144"/>
    </location>
</feature>
<dbReference type="FunFam" id="2.60.40.60:FF:000108">
    <property type="entry name" value="FAT atypical cadherin 4"/>
    <property type="match status" value="1"/>
</dbReference>
<evidence type="ECO:0000313" key="27">
    <source>
        <dbReference type="Proteomes" id="UP001152759"/>
    </source>
</evidence>
<evidence type="ECO:0000256" key="4">
    <source>
        <dbReference type="ARBA" id="ARBA00022536"/>
    </source>
</evidence>
<dbReference type="FunFam" id="2.60.40.60:FF:000033">
    <property type="entry name" value="FAT atypical cadherin 1"/>
    <property type="match status" value="3"/>
</dbReference>
<feature type="domain" description="EGF-like" evidence="24">
    <location>
        <begin position="3918"/>
        <end position="3954"/>
    </location>
</feature>
<dbReference type="PROSITE" id="PS00022">
    <property type="entry name" value="EGF_1"/>
    <property type="match status" value="4"/>
</dbReference>
<evidence type="ECO:0000256" key="21">
    <source>
        <dbReference type="SAM" id="Phobius"/>
    </source>
</evidence>
<feature type="domain" description="Cadherin" evidence="25">
    <location>
        <begin position="2825"/>
        <end position="2925"/>
    </location>
</feature>
<feature type="domain" description="Cadherin" evidence="25">
    <location>
        <begin position="142"/>
        <end position="256"/>
    </location>
</feature>
<dbReference type="SMART" id="SM00112">
    <property type="entry name" value="CA"/>
    <property type="match status" value="34"/>
</dbReference>
<evidence type="ECO:0000256" key="17">
    <source>
        <dbReference type="ARBA" id="ARBA00079083"/>
    </source>
</evidence>
<feature type="domain" description="EGF-like" evidence="24">
    <location>
        <begin position="3957"/>
        <end position="3995"/>
    </location>
</feature>
<feature type="domain" description="Cadherin" evidence="25">
    <location>
        <begin position="2722"/>
        <end position="2825"/>
    </location>
</feature>
<feature type="compositionally biased region" description="Polar residues" evidence="20">
    <location>
        <begin position="4898"/>
        <end position="4917"/>
    </location>
</feature>
<feature type="compositionally biased region" description="Polar residues" evidence="20">
    <location>
        <begin position="4953"/>
        <end position="4963"/>
    </location>
</feature>
<feature type="domain" description="Cadherin" evidence="25">
    <location>
        <begin position="1016"/>
        <end position="1119"/>
    </location>
</feature>
<dbReference type="FunFam" id="2.60.40.60:FF:000154">
    <property type="entry name" value="FAT atypical cadherin 4"/>
    <property type="match status" value="1"/>
</dbReference>
<dbReference type="Gene3D" id="2.10.25.10">
    <property type="entry name" value="Laminin"/>
    <property type="match status" value="4"/>
</dbReference>
<dbReference type="FunFam" id="2.60.40.60:FF:000118">
    <property type="entry name" value="protocadherin Fat 4"/>
    <property type="match status" value="1"/>
</dbReference>
<feature type="domain" description="Cadherin" evidence="25">
    <location>
        <begin position="1120"/>
        <end position="1228"/>
    </location>
</feature>
<evidence type="ECO:0000256" key="2">
    <source>
        <dbReference type="ARBA" id="ARBA00004251"/>
    </source>
</evidence>
<feature type="compositionally biased region" description="Polar residues" evidence="20">
    <location>
        <begin position="4837"/>
        <end position="4855"/>
    </location>
</feature>
<comment type="subunit">
    <text evidence="15">Heterophilic interaction with FAT4; this interaction affects their respective protein levels.</text>
</comment>
<dbReference type="FunFam" id="2.60.40.60:FF:000039">
    <property type="entry name" value="FAT atypical cadherin 3"/>
    <property type="match status" value="1"/>
</dbReference>
<evidence type="ECO:0000256" key="10">
    <source>
        <dbReference type="ARBA" id="ARBA00022889"/>
    </source>
</evidence>
<dbReference type="PRINTS" id="PR00205">
    <property type="entry name" value="CADHERIN"/>
</dbReference>
<feature type="disulfide bond" evidence="19">
    <location>
        <begin position="3966"/>
        <end position="3983"/>
    </location>
</feature>
<dbReference type="FunFam" id="2.60.40.60:FF:000007">
    <property type="entry name" value="Protocadherin alpha 2"/>
    <property type="match status" value="1"/>
</dbReference>
<evidence type="ECO:0000313" key="26">
    <source>
        <dbReference type="EMBL" id="CAH0775586.1"/>
    </source>
</evidence>
<dbReference type="PROSITE" id="PS00232">
    <property type="entry name" value="CADHERIN_1"/>
    <property type="match status" value="16"/>
</dbReference>
<dbReference type="SMART" id="SM00179">
    <property type="entry name" value="EGF_CA"/>
    <property type="match status" value="3"/>
</dbReference>
<feature type="domain" description="Cadherin" evidence="25">
    <location>
        <begin position="380"/>
        <end position="486"/>
    </location>
</feature>
<evidence type="ECO:0000256" key="14">
    <source>
        <dbReference type="ARBA" id="ARBA00023180"/>
    </source>
</evidence>
<dbReference type="GO" id="GO:0042067">
    <property type="term" value="P:establishment of ommatidial planar polarity"/>
    <property type="evidence" value="ECO:0007669"/>
    <property type="project" value="UniProtKB-ARBA"/>
</dbReference>
<dbReference type="InterPro" id="IPR002126">
    <property type="entry name" value="Cadherin-like_dom"/>
</dbReference>
<dbReference type="FunFam" id="2.60.40.60:FF:000116">
    <property type="entry name" value="Dachsous cadherin-related 2"/>
    <property type="match status" value="1"/>
</dbReference>
<feature type="domain" description="Cadherin" evidence="25">
    <location>
        <begin position="257"/>
        <end position="374"/>
    </location>
</feature>
<dbReference type="Pfam" id="PF00008">
    <property type="entry name" value="EGF"/>
    <property type="match status" value="2"/>
</dbReference>
<gene>
    <name evidence="26" type="ORF">BEMITA_LOCUS11789</name>
</gene>
<feature type="domain" description="Cadherin" evidence="25">
    <location>
        <begin position="2508"/>
        <end position="2619"/>
    </location>
</feature>
<feature type="chain" id="PRO_5040107836" description="Protocadherin-16" evidence="22">
    <location>
        <begin position="24"/>
        <end position="5062"/>
    </location>
</feature>
<dbReference type="GO" id="GO:0016342">
    <property type="term" value="C:catenin complex"/>
    <property type="evidence" value="ECO:0007669"/>
    <property type="project" value="TreeGrafter"/>
</dbReference>
<feature type="domain" description="Cadherin" evidence="25">
    <location>
        <begin position="3250"/>
        <end position="3353"/>
    </location>
</feature>
<feature type="compositionally biased region" description="Basic and acidic residues" evidence="20">
    <location>
        <begin position="4646"/>
        <end position="4670"/>
    </location>
</feature>
<evidence type="ECO:0000256" key="11">
    <source>
        <dbReference type="ARBA" id="ARBA00022989"/>
    </source>
</evidence>
<dbReference type="PROSITE" id="PS50026">
    <property type="entry name" value="EGF_3"/>
    <property type="match status" value="4"/>
</dbReference>
<dbReference type="SMART" id="SM00181">
    <property type="entry name" value="EGF"/>
    <property type="match status" value="4"/>
</dbReference>
<feature type="domain" description="Cadherin" evidence="25">
    <location>
        <begin position="2081"/>
        <end position="2186"/>
    </location>
</feature>
<feature type="domain" description="EGF-like" evidence="24">
    <location>
        <begin position="3858"/>
        <end position="3916"/>
    </location>
</feature>
<dbReference type="Gene3D" id="2.60.120.200">
    <property type="match status" value="2"/>
</dbReference>
<dbReference type="InterPro" id="IPR001791">
    <property type="entry name" value="Laminin_G"/>
</dbReference>
<dbReference type="InterPro" id="IPR020894">
    <property type="entry name" value="Cadherin_CS"/>
</dbReference>
<feature type="disulfide bond" evidence="19">
    <location>
        <begin position="3985"/>
        <end position="3994"/>
    </location>
</feature>
<dbReference type="SUPFAM" id="SSF57196">
    <property type="entry name" value="EGF/Laminin"/>
    <property type="match status" value="2"/>
</dbReference>
<dbReference type="FunFam" id="2.60.40.60:FF:000134">
    <property type="entry name" value="protocadherin Fat 4"/>
    <property type="match status" value="1"/>
</dbReference>
<evidence type="ECO:0000259" key="24">
    <source>
        <dbReference type="PROSITE" id="PS50026"/>
    </source>
</evidence>
<dbReference type="EMBL" id="OU963868">
    <property type="protein sequence ID" value="CAH0775586.1"/>
    <property type="molecule type" value="Genomic_DNA"/>
</dbReference>
<dbReference type="GO" id="GO:0090251">
    <property type="term" value="P:protein localization involved in establishment of planar polarity"/>
    <property type="evidence" value="ECO:0007669"/>
    <property type="project" value="UniProtKB-ARBA"/>
</dbReference>
<evidence type="ECO:0000256" key="3">
    <source>
        <dbReference type="ARBA" id="ARBA00022475"/>
    </source>
</evidence>
<feature type="domain" description="Cadherin" evidence="25">
    <location>
        <begin position="1658"/>
        <end position="1769"/>
    </location>
</feature>
<feature type="domain" description="Cadherin" evidence="25">
    <location>
        <begin position="2926"/>
        <end position="3036"/>
    </location>
</feature>
<feature type="domain" description="Cadherin" evidence="25">
    <location>
        <begin position="1440"/>
        <end position="1554"/>
    </location>
</feature>
<reference evidence="26" key="1">
    <citation type="submission" date="2021-12" db="EMBL/GenBank/DDBJ databases">
        <authorList>
            <person name="King R."/>
        </authorList>
    </citation>
    <scope>NUCLEOTIDE SEQUENCE</scope>
</reference>
<feature type="domain" description="Cadherin" evidence="25">
    <location>
        <begin position="592"/>
        <end position="699"/>
    </location>
</feature>
<dbReference type="FunFam" id="2.60.40.60:FF:000080">
    <property type="entry name" value="FAT atypical cadherin 1"/>
    <property type="match status" value="1"/>
</dbReference>
<feature type="domain" description="EGF-like" evidence="24">
    <location>
        <begin position="3997"/>
        <end position="4033"/>
    </location>
</feature>
<dbReference type="InterPro" id="IPR015919">
    <property type="entry name" value="Cadherin-like_sf"/>
</dbReference>
<dbReference type="FunFam" id="2.60.40.60:FF:000029">
    <property type="entry name" value="Cadherin EGF LAG seven-pass G-type receptor 3"/>
    <property type="match status" value="1"/>
</dbReference>
<sequence>MLCVRRRCIAGCLILVQCLVIAAQGPGPGPAKKRSPMIPGDTQMQSRAVDTRIQLDVLEGQPRGTIVGSIPIKSGFTYRFNEPPREFTLNSTTGEIRTTVVLDREQLVNDRFDLVILSSQPTYPIEVRIVVIDVNDNAPEFPEPSISVSFSESAAAGTKLLLDAATDRDSGPNGVTENYKIVAGNTNEKFRLEVTAYGKGEVFTYLHLQTTGKLDRETQAFYQLNISAEDGGTPVRHGYLQVNVTILDVNDNPPIFDHSDYSVSLNESVPPGTKALQVLATDSDIGDNAKITYYLSESERKFTVDPDSGEIFTSEKLDCPYQNCPQTLQQKAGSGCPKSCVFTVFARDHGSPRQDGRTYVTVNLVDANDHNPMIKFRYFPSTAGQATVDENALNGSVVAAVSVVDPDEGSNGETTVEIRSGNEMNHFRLESTQSFDIVRVNGILDREHINKYNLTIVATDKGSPPRTATAFLIIHVNDVNDHEPVFEKSEYSVILSELSPPGTYVAGIKAADEDSGVNAEIFYSFVSGNDQQWFDIDMHTGLVVTKKALDREKQGTVELKVSARDGGPNPKWSFTQLKVMILDENDERPQFSQEHLNVSFSENTPANTLIAMLTASDHDQGTNGSVTYGLLPEIEQLYPDMFYLDSLTGQLTTRSKLDREEISSYEIKVIAKDQGIPPQSSTATVSLNVLDVNDNSPEFYPLLYVIRVKENTEVGTSILQVVATDKDEGENAVINYAIESGSDGFFQIDPKTGNISLKAPLTKSSKIFFSMRVSARDKGDKKATEDAVVEIIKDEHVENLEFDHPTGYSFQITEDHSNEETPMKNREVGRVKVRLESQHKTEPPRYKIVYGDPKMNFEIDERSGLIRTAKLIDREAVSAYSLNVIARSGLMYGKTSVNITVLDVNDNEPVFMQKKDQIRIPENAAVGQEVFLARAKDKDAGINSRVTYSLSSDPADQFRIFEATGVVSLNRPIHAEAGTVLHLEVTATDSGEPALSSKQSVSVIIEDVNDHTPVFDHTSYETSLLESTPVNDRFFALAASDADLGENAKISYTISEGNAEGKFGVFPDGFMYVKSALDRETRDYYSLVVTATDHGKPPRSSIVPVVIHVIDENDNRPEFTNSTFNFRIKENEPPDSFVGKLTATDLDIGRNAELTFSLSDSKNDFVIDPRNGFIKTLHVFDRENLIQVSGQNFVSFEAIVSDNGLTRLRDKVRVNVYITDVNDNAPQFLRQPYKVQLSEGSSIGTQVVRVFTTDLDEGLNGDVFYLLSKGNEEECFAIDEATGQLSVVKMLDRETTSRFVLQVIAHDAALNGQLSSTATIVVDILDENDNAPEFTETESKISVLENTPIGSKLIQFQASDADLGVNSEIVFSIGSGNRRDTFHVDPVTGALFLHKKLDYEEITSYVLNITASDGGNPRLSTTIMFTVAVEDCNDNAPAFPNTAFVRQITENIPINTPITAATAEDPDSSINGKITYAITKQEPEDIHHPGRFHFQINPKTGVIHTLLPIDRELVDTFRLTVLATDQALPESTRLSAEKLVTVIVVDVNDNAPSFVSMNAAVLPSPSNDNRLVMNVLARDPDSSTNGLVTYDLVSGNTDLFRLDRTTGAVTLRNPIRHPEPRYQIAVKATDEAVQSDRKSSDAYITVFAVGPKNGLVFENEEYSANVYENQPPGTSVLTVRAELKDNKFAQIEYYITNVTGQGGRQVDRFFDVDTKLGIISTADVLDREAGSDWYIVEIYAIVTNAREPQTEKTKIRITVLDRNDSPPSFEGMLLEYSVSEDIPSGQIVTVLHATDPDLPGPITYSLVSGDDGHFDLDSMTGTLRLKEALDRETKDVYKLKVRASDGVQTTDTIITITVTDTNDNAPVFEEATYSFDVPENWVRGARVGQVQAVDEDQDVNGLVTYSVISDWANDVFSLNPQTGVFTLTARLDYEEVQHYIFVVQAQDTGKPSLSSTLTVYFNVLDLNDNAPLFDPMSYSNEVFENATIGTSIVTVTATDLDSGDNGRLEYSISSGDDEGDLWIDPNNGTIVTRRLLDREVKSLYNLVVVVSDQAKPPQQRLSSSVQVTILLKDVNDKAPEFITPNETAVLENIPINTVVLAVKAIDKDEGRNSYVEYSLLPEGSAQGIFSLGPVDGLLRVSGRLDRESRANYTLEIRAKDRGDPPKSTRTKILVRVLDENDNSPVFDPKQYSASIAENASIGASVLQVSATDEDEGINGRVRYAIVAGDENRDFIISEDTGVVRVAKNLNFERKSRYVLTVRAEDCAGNSEDSVRHDTASIAISISDINDNPPTFLDSPYLAYVMENVIPSPSGHVLTVAAFDADTQPFNAQVRYFLKEGDADLFRINASSGEITLLRALDREKQSEYILTLVAMDTGTPPLTGSGTVRVIVQDLNDHSPHFERQMYATAVMENLPVGTSVFQAVATDLDSGLNAKLRYSLLGDYIERFHIDETNGLITTTTILNREEISVYYLTLIAQDCSITEPRATAVNITLTILDDNDNAPQFSSGHYTIHISDPTQPGNFVFGAKATDNDSGANSRITYFLSGKDANKFSINQETGVIRAAEELRSYDRDEESMVYHVEILAKDGGKEPKSAQANLVIKLKSSHLFPYITAPKKTKFSLAEDVPAGKVITKIAASSPKQGGVKNIRFAIAGGNIGNALRMDANTGEVLVAGSGLDYETSSQYEVWVEARDSDTPPLRSVIQLLINVTDANDNAPIIESSLYNLSVLEEEFPQQKVVTIRAHDVDSGLNGKISYRLNDDREGAFSIDSETGEIFTNIRLDREEISSYELIVEAFDHGTPQLTGSSTVLVNVLDKNDNPPRFTRLFSVNVTENAEPGSFVIKVTSSDQDIGENANATYSFTENPSRKFAIDPLTGNVTVIGHLDRETQDEYLLKVAAVDGSWRAETPLTITIQDQNDNAPEFEHSFYSFNFPELQRNIVFVGQVIATDRDKQGPNSVISYSLKHPSDLFSVDPASGEIFSKRTLKYKFSGMDSSPENQYPFTVVATDNGKPPMSSECLVTVNVVDANNNPPKFEQKEYFSPVPESLSIGQNILQVKAKDKQDYGINAEIEYFMINGTDTPYFKVDKHTGWISLSKSLDSSIIRKKQFSFTIKAVDKGVPPLSDTVNINLIVAGENRHAPVFTVLSYQVIVPENEPLGTVIVTLNATDMDDGPNGIVRYAISSGNNKKKFAINATSGAISIVEALDFDTENEYHLNITAKDLGFEPKEAKGMLNIILTDVNDNPPAFNQTSYEAYVPENSPPKTVIFQVKAHDIDSPKNAIIQYSIVGGTGKDLFTIDANNGIIISKQPFDFEEKNLFTLDILAVNPDSPMFGSTKIFVHVTGVNEFYPRFNQSAFHFDVSESTEVGTSIGTIQAIDEDGGEDGKVYYLLVGSSNDKGFAINPVTGVLSVSRRLDRETQNRVILTIMAKNRGGIRGNDTAEAQVTVIIQDGNDPPEFLEQVYETKLSEAAPVGSKVITVRATDKDVKPQNNQFSYSIIGGNSERAFKIDAQNGDIETISILDREQVSSYELIIGAIDVGSPPETGSATVKITITDVNDNGPMFDPPNVVGYITENELPNTSIMTLNAVDADLPPNGAPFTYRLVGGRHKELVSIEPKTGVVKTTRVIDRESTPQIDILVSVEDSGEPRMKSVHPISITVLDQNDTPSSPRSVLVLIHVFNDIFPVGKIADVHPNDPDLTGDYQCKLMNSPAARGVLSISSGCSLQASQITPGTTYTLSVSGNDGKHADVLSTVTVEFLSFYNSTIENSLTIRIENITATKFLAHHYKGFIDILKSSFDVGDQPYLYSMHEVDNGLELTFAVKESKGYKNKAKVTDILIKKRDVLQQLVNMSSVTVGYAPCQSHSCENNGVCTESIQVLEDTRITDSQPLIFTSPLVKHDYVCRCNDGFMGKHCEKRQDPCHPNPCMAGGTCTRNRYDFTCTCPPMREGKQCELERGDACSGNPCKNGGSCKESPDGSSFFCLCRPGYRGNQCETITDSCRPNPCMNGGLCVSLKPGYKCSCPNSLHGRHCEKWTYGFKELSYAIYPPLDASTNDISMIFATTKPNSLLIYNYGAQTGGRSDFVALELVHGQPVFSYGGVRTAVTSVTVPLSDRSLADGEWHKITATRNGRVISLSVSRCTENGDTCQECKPGDVSCYVDDMGPAGTLNFNNNPLYIGGLVSADPILERSGQILSDDFVGCIHSVTINGKALNLSDPIKSRGVDPKCGRSLQSPCHRGSNLLNLETSEATIQSSVCGAFAKCHDKWHTVTCSCGNSDLISPNCNEALEPITLLDGGYIEFKISENHRRMHLLESIYGGSTQWHTSALNDSRVLNKSKRFSPNLSALALQSFLTPGVSQPPKRISLMFRTTKRDGLLIYSASNKDFTSVELIGGHIVYVSQLGIASASVNMTVSDNEELSDGQWHNLTLSSQNRGLRIILDGEKVGEELDSAGIHDFLDPYLTVLAIGGVRREILSSPDVISQSFSGCLANFTVNGELQPFNGSGSIFPEVFTHGKISQGCDNPVGVGTAAIPDPLNIGITLVIFFFIILFVAILVSFVVFRLRKQKKEKSGGGHPKQNGGTTLVTGGGLGPGGDVGRTSLHDQGVPSYITENGDIIRGVAGHHLVGPELISKRYKDQDAINEIQRPQRPDIIEREVVGKSPPPRDDHHPPPPIHHPLDQPSVISVDSEMPEHYDLENASSIAPSDIDIVYHYKGYRDGGNLRKYKPSPPHLPPPSAPSYHKHQGQGHRHSPHHFPPHAPRDSPRSVVPPPPVARVESPQHQSTPLARLSPSSELSQQMPRILTLQDISGKPLQSALLATTSSSGGVGKDALHSTSERSLNSPAMSQLSGSSSRKTPGAALTAEEINRLNSRPRTSSLVSTLDAVSTGPGHHLHVPNNGDNHSSTSTDESGNDSFTCSEIEYDNGNVISEKLSDVIFTKLNAEDDMDRGRGRNSGSGTPNKPSLPSAYDEFDSSFRGSLSTLVASDDDLSHLGGPMYRPQNGSPSSIPTALGWDYLLNWGPNFESLVGVFKDIAELPDSVNGRVPNSLRLSNNSSKQSEEYV</sequence>
<proteinExistence type="predicted"/>
<dbReference type="GO" id="GO:0005509">
    <property type="term" value="F:calcium ion binding"/>
    <property type="evidence" value="ECO:0007669"/>
    <property type="project" value="UniProtKB-UniRule"/>
</dbReference>